<dbReference type="RefSeq" id="WP_016104070.1">
    <property type="nucleotide sequence ID" value="NZ_KB976798.1"/>
</dbReference>
<dbReference type="HOGENOM" id="CLU_158484_0_0_9"/>
<reference evidence="2 3" key="1">
    <citation type="submission" date="2012-12" db="EMBL/GenBank/DDBJ databases">
        <title>The Genome Sequence of Bacillus cereus VD118.</title>
        <authorList>
            <consortium name="The Broad Institute Genome Sequencing Platform"/>
            <consortium name="The Broad Institute Genome Sequencing Center for Infectious Disease"/>
            <person name="Feldgarden M."/>
            <person name="Van der Auwera G.A."/>
            <person name="Mahillon J."/>
            <person name="Duprez V."/>
            <person name="Timmery S."/>
            <person name="Mattelet C."/>
            <person name="Dierick K."/>
            <person name="Sun M."/>
            <person name="Yu Z."/>
            <person name="Zhu L."/>
            <person name="Hu X."/>
            <person name="Shank E.B."/>
            <person name="Swiecicka I."/>
            <person name="Hansen B.M."/>
            <person name="Andrup L."/>
            <person name="Walker B."/>
            <person name="Young S.K."/>
            <person name="Zeng Q."/>
            <person name="Gargeya S."/>
            <person name="Fitzgerald M."/>
            <person name="Haas B."/>
            <person name="Abouelleil A."/>
            <person name="Alvarado L."/>
            <person name="Arachchi H.M."/>
            <person name="Berlin A.M."/>
            <person name="Chapman S.B."/>
            <person name="Dewar J."/>
            <person name="Goldberg J."/>
            <person name="Griggs A."/>
            <person name="Gujja S."/>
            <person name="Hansen M."/>
            <person name="Howarth C."/>
            <person name="Imamovic A."/>
            <person name="Larimer J."/>
            <person name="McCowan C."/>
            <person name="Murphy C."/>
            <person name="Neiman D."/>
            <person name="Pearson M."/>
            <person name="Priest M."/>
            <person name="Roberts A."/>
            <person name="Saif S."/>
            <person name="Shea T."/>
            <person name="Sisk P."/>
            <person name="Sykes S."/>
            <person name="Wortman J."/>
            <person name="Nusbaum C."/>
            <person name="Birren B."/>
        </authorList>
    </citation>
    <scope>NUCLEOTIDE SEQUENCE [LARGE SCALE GENOMIC DNA]</scope>
    <source>
        <strain evidence="2 3">VD118</strain>
    </source>
</reference>
<proteinExistence type="predicted"/>
<feature type="domain" description="AbrB C-terminal" evidence="1">
    <location>
        <begin position="51"/>
        <end position="86"/>
    </location>
</feature>
<organism evidence="2 3">
    <name type="scientific">Bacillus cereus VD118</name>
    <dbReference type="NCBI Taxonomy" id="1053231"/>
    <lineage>
        <taxon>Bacteria</taxon>
        <taxon>Bacillati</taxon>
        <taxon>Bacillota</taxon>
        <taxon>Bacilli</taxon>
        <taxon>Bacillales</taxon>
        <taxon>Bacillaceae</taxon>
        <taxon>Bacillus</taxon>
        <taxon>Bacillus cereus group</taxon>
    </lineage>
</organism>
<dbReference type="SUPFAM" id="SSF89447">
    <property type="entry name" value="AbrB/MazE/MraZ-like"/>
    <property type="match status" value="1"/>
</dbReference>
<evidence type="ECO:0000313" key="2">
    <source>
        <dbReference type="EMBL" id="EOP72219.1"/>
    </source>
</evidence>
<dbReference type="AlphaFoldDB" id="R8QN18"/>
<dbReference type="InterPro" id="IPR037914">
    <property type="entry name" value="SpoVT-AbrB_sf"/>
</dbReference>
<protein>
    <recommendedName>
        <fullName evidence="1">AbrB C-terminal domain-containing protein</fullName>
    </recommendedName>
</protein>
<evidence type="ECO:0000313" key="3">
    <source>
        <dbReference type="Proteomes" id="UP000014019"/>
    </source>
</evidence>
<sequence>MKFTGIVQNLDRKGRIRIPKELINISKILETGVIEFVVVDKLLILQQHRKACDITGKISQRNISLANGKIKVHSKEVKQLIKELKEYLEENRLLEVPPHIHPGYMNLHPHNNILMKRN</sequence>
<dbReference type="PATRIC" id="fig|1053231.3.peg.1226"/>
<dbReference type="PANTHER" id="PTHR36432">
    <property type="match status" value="1"/>
</dbReference>
<dbReference type="Pfam" id="PF18277">
    <property type="entry name" value="AbrB_C"/>
    <property type="match status" value="1"/>
</dbReference>
<gene>
    <name evidence="2" type="ORF">IIQ_00036</name>
</gene>
<comment type="caution">
    <text evidence="2">The sequence shown here is derived from an EMBL/GenBank/DDBJ whole genome shotgun (WGS) entry which is preliminary data.</text>
</comment>
<dbReference type="Gene3D" id="2.10.260.10">
    <property type="match status" value="1"/>
</dbReference>
<dbReference type="Proteomes" id="UP000014019">
    <property type="component" value="Unassembled WGS sequence"/>
</dbReference>
<evidence type="ECO:0000259" key="1">
    <source>
        <dbReference type="Pfam" id="PF18277"/>
    </source>
</evidence>
<name>R8QN18_BACCE</name>
<dbReference type="PANTHER" id="PTHR36432:SF4">
    <property type="entry name" value="TRANSITION STATE REGULATOR ABH-RELATED"/>
    <property type="match status" value="1"/>
</dbReference>
<dbReference type="EMBL" id="AHEZ01000038">
    <property type="protein sequence ID" value="EOP72219.1"/>
    <property type="molecule type" value="Genomic_DNA"/>
</dbReference>
<dbReference type="InterPro" id="IPR040678">
    <property type="entry name" value="AbrB_C"/>
</dbReference>
<dbReference type="InterPro" id="IPR052731">
    <property type="entry name" value="B_subtilis_Trans_State_Reg"/>
</dbReference>
<accession>R8QN18</accession>